<feature type="short sequence motif" description="GXGXXG" evidence="11">
    <location>
        <begin position="1063"/>
        <end position="1068"/>
    </location>
</feature>
<dbReference type="InterPro" id="IPR014710">
    <property type="entry name" value="RmlC-like_jellyroll"/>
</dbReference>
<feature type="domain" description="Cyclic nucleotide-binding" evidence="14">
    <location>
        <begin position="690"/>
        <end position="784"/>
    </location>
</feature>
<evidence type="ECO:0000256" key="13">
    <source>
        <dbReference type="SAM" id="MobiDB-lite"/>
    </source>
</evidence>
<evidence type="ECO:0000256" key="7">
    <source>
        <dbReference type="ARBA" id="ARBA00022963"/>
    </source>
</evidence>
<evidence type="ECO:0000256" key="6">
    <source>
        <dbReference type="ARBA" id="ARBA00022801"/>
    </source>
</evidence>
<dbReference type="GO" id="GO:0046470">
    <property type="term" value="P:phosphatidylcholine metabolic process"/>
    <property type="evidence" value="ECO:0007669"/>
    <property type="project" value="InterPro"/>
</dbReference>
<dbReference type="Pfam" id="PF24179">
    <property type="entry name" value="NTE_Ploop"/>
    <property type="match status" value="1"/>
</dbReference>
<evidence type="ECO:0000313" key="16">
    <source>
        <dbReference type="EMBL" id="GMM49194.1"/>
    </source>
</evidence>
<dbReference type="InterPro" id="IPR056556">
    <property type="entry name" value="NTE1_P-loop_dom"/>
</dbReference>
<comment type="similarity">
    <text evidence="2 12">Belongs to the NTE family.</text>
</comment>
<dbReference type="SUPFAM" id="SSF51206">
    <property type="entry name" value="cAMP-binding domain-like"/>
    <property type="match status" value="3"/>
</dbReference>
<dbReference type="PROSITE" id="PS01237">
    <property type="entry name" value="UPF0028"/>
    <property type="match status" value="1"/>
</dbReference>
<dbReference type="InterPro" id="IPR050301">
    <property type="entry name" value="NTE"/>
</dbReference>
<keyword evidence="17" id="KW-1185">Reference proteome</keyword>
<evidence type="ECO:0000256" key="11">
    <source>
        <dbReference type="PROSITE-ProRule" id="PRU01161"/>
    </source>
</evidence>
<feature type="active site" description="Nucleophile" evidence="11">
    <location>
        <position position="1092"/>
    </location>
</feature>
<feature type="compositionally biased region" description="Basic and acidic residues" evidence="13">
    <location>
        <begin position="555"/>
        <end position="567"/>
    </location>
</feature>
<keyword evidence="10 12" id="KW-0472">Membrane</keyword>
<dbReference type="CDD" id="cd00038">
    <property type="entry name" value="CAP_ED"/>
    <property type="match status" value="2"/>
</dbReference>
<dbReference type="PANTHER" id="PTHR14226:SF29">
    <property type="entry name" value="NEUROPATHY TARGET ESTERASE SWS"/>
    <property type="match status" value="1"/>
</dbReference>
<evidence type="ECO:0000256" key="8">
    <source>
        <dbReference type="ARBA" id="ARBA00022989"/>
    </source>
</evidence>
<feature type="compositionally biased region" description="Low complexity" evidence="13">
    <location>
        <begin position="375"/>
        <end position="391"/>
    </location>
</feature>
<evidence type="ECO:0000256" key="3">
    <source>
        <dbReference type="ARBA" id="ARBA00013274"/>
    </source>
</evidence>
<feature type="compositionally biased region" description="Basic and acidic residues" evidence="13">
    <location>
        <begin position="517"/>
        <end position="532"/>
    </location>
</feature>
<protein>
    <recommendedName>
        <fullName evidence="4 12">Lysophospholipase NTE1</fullName>
        <ecNumber evidence="3 12">3.1.1.5</ecNumber>
    </recommendedName>
    <alternativeName>
        <fullName evidence="12">Intracellular phospholipase B</fullName>
    </alternativeName>
</protein>
<dbReference type="PROSITE" id="PS51635">
    <property type="entry name" value="PNPLA"/>
    <property type="match status" value="1"/>
</dbReference>
<dbReference type="InterPro" id="IPR018490">
    <property type="entry name" value="cNMP-bd_dom_sf"/>
</dbReference>
<keyword evidence="12" id="KW-0256">Endoplasmic reticulum</keyword>
<organism evidence="16 17">
    <name type="scientific">Starmerella bacillaris</name>
    <name type="common">Yeast</name>
    <name type="synonym">Candida zemplinina</name>
    <dbReference type="NCBI Taxonomy" id="1247836"/>
    <lineage>
        <taxon>Eukaryota</taxon>
        <taxon>Fungi</taxon>
        <taxon>Dikarya</taxon>
        <taxon>Ascomycota</taxon>
        <taxon>Saccharomycotina</taxon>
        <taxon>Dipodascomycetes</taxon>
        <taxon>Dipodascales</taxon>
        <taxon>Trichomonascaceae</taxon>
        <taxon>Starmerella</taxon>
    </lineage>
</organism>
<evidence type="ECO:0000256" key="5">
    <source>
        <dbReference type="ARBA" id="ARBA00022692"/>
    </source>
</evidence>
<feature type="short sequence motif" description="GXSXG" evidence="11">
    <location>
        <begin position="1090"/>
        <end position="1094"/>
    </location>
</feature>
<dbReference type="GO" id="GO:0005789">
    <property type="term" value="C:endoplasmic reticulum membrane"/>
    <property type="evidence" value="ECO:0007669"/>
    <property type="project" value="UniProtKB-SubCell"/>
</dbReference>
<keyword evidence="6 11" id="KW-0378">Hydrolase</keyword>
<evidence type="ECO:0000313" key="17">
    <source>
        <dbReference type="Proteomes" id="UP001362899"/>
    </source>
</evidence>
<feature type="region of interest" description="Disordered" evidence="13">
    <location>
        <begin position="516"/>
        <end position="573"/>
    </location>
</feature>
<dbReference type="GO" id="GO:0004622">
    <property type="term" value="F:phosphatidylcholine lysophospholipase activity"/>
    <property type="evidence" value="ECO:0007669"/>
    <property type="project" value="UniProtKB-EC"/>
</dbReference>
<sequence>MDGSSVLNSRIHISIKMSTLLSTLFAALLITAFILRYRAGSKYSRLSRNTDNDEKESEEIVTDIWNVPNDSDSDFSLNDKHGRSHFDEFLKAIKVFGFLEHDVFNELTRSTQTLRFQRDEKVVLSDLDGFTVVINGAMKVYSKSSDKTDDEYDLLNEVHSPAPISSLSSILSLFSEDIVSGESEEACEFDKVNASVFAIASEPSTVVVIPSEAFRKLTRKFPRATANIVQIILFRWSQVTFRTCQKYLNLTLQFYGTERLLNESASARVALYQQQLPRLLVNDVIQQLQALRAENPNENIITLERKQPNWYRSNNDIPISSTETDGLSSNINKSVSVDLLNDISRKSSEFPGTLLSHAPLNYNSRANEANFMSGSSIASNSSSRRPSTISSQLNQSHTRSSSIVASNISTLNSTGSQFSDTSNAHNNMFANFSCSNSFLNSPSTEGKGYRTLGLNEDTEQRALRRAIVEKMFSIIMVEPGTFANAASFGSDFDSEEHDDGSDEHSVYCMYAFDEENDSNRKPRSKEGHDRYSLSDNEDVNPYSNDNTISGHAKCKSAEPEYPPESKKGPKQPVFRNNFSNSYGDIIEDASGMVDLMWYAKGEYLNKAGERSCGLVYVLDGCLEVVSDQDQSAPETLYYVNNGNIAGFLETISSYTSFVDLKAKTDSCVAIISRDYFDRLAERYPLLTISIAKALTRNLTRPLVQLDFALEWISIKSGGKLLSEGTKPAAVYFVLNGRLRAYKERKQIGDFGHGSTVGELEMMSDEKSSATVVAVRDTELSRFPRTLVECLCRQYPSITFEMARMVQQAMAARNSQRMNSDSGRMDFKTVAILPTSQELPVEEFAIKLSTAFENIGKEVKVLTNSVILRFLGKYTFQKMGILKLKAYLADLEDQFDILLYVADDSSSMQWYKTCIDQADCVLLLADGTATPRFSDIERMVVRSPTRSRAHLILLHRNSAVPRGSTAKWLKNRPWISAHHHIYMPFLQDAVAPEVLPRGKNKVRKTFNSIKNIVQDEIKSFQQKRTFTDYNRVNDATTGRLEFKSDFNRLARLLAGEAVGLVLGGGGARGISHVGVIRALEEKGIPIDLIGGTSIGSFIGGVYAKDYDLVQLLGRSKKFSARVSSYWRLLLDLTYPVTAWTTGHAFNQAIWQAFGDSRIEDFWIKYFTNTTNLTHSRMEIHQSGYSWRFIRASMSLAGLLPPIEDRGNLLLDGGYVDNLPVNEMKRLGAKYIIAVDVGAVDDTRPYRYGDTISGLYALINRYNPFSKSPNAPNIAEIQQRLTYVSSVKALEEAKTEKNVIYLRPPIDNYGTLDFKKFDEIVNVGFAYGMEALATFESSGKLPKTNRRYKEGRMLSKIRRHSM</sequence>
<keyword evidence="8 12" id="KW-1133">Transmembrane helix</keyword>
<dbReference type="Gene3D" id="3.40.1090.10">
    <property type="entry name" value="Cytosolic phospholipase A2 catalytic domain"/>
    <property type="match status" value="2"/>
</dbReference>
<comment type="caution">
    <text evidence="16">The sequence shown here is derived from an EMBL/GenBank/DDBJ whole genome shotgun (WGS) entry which is preliminary data.</text>
</comment>
<proteinExistence type="inferred from homology"/>
<evidence type="ECO:0000256" key="10">
    <source>
        <dbReference type="ARBA" id="ARBA00023136"/>
    </source>
</evidence>
<reference evidence="16 17" key="1">
    <citation type="journal article" date="2023" name="Elife">
        <title>Identification of key yeast species and microbe-microbe interactions impacting larval growth of Drosophila in the wild.</title>
        <authorList>
            <person name="Mure A."/>
            <person name="Sugiura Y."/>
            <person name="Maeda R."/>
            <person name="Honda K."/>
            <person name="Sakurai N."/>
            <person name="Takahashi Y."/>
            <person name="Watada M."/>
            <person name="Katoh T."/>
            <person name="Gotoh A."/>
            <person name="Gotoh Y."/>
            <person name="Taniguchi I."/>
            <person name="Nakamura K."/>
            <person name="Hayashi T."/>
            <person name="Katayama T."/>
            <person name="Uemura T."/>
            <person name="Hattori Y."/>
        </authorList>
    </citation>
    <scope>NUCLEOTIDE SEQUENCE [LARGE SCALE GENOMIC DNA]</scope>
    <source>
        <strain evidence="16 17">SB-73</strain>
    </source>
</reference>
<evidence type="ECO:0000259" key="14">
    <source>
        <dbReference type="PROSITE" id="PS50042"/>
    </source>
</evidence>
<feature type="region of interest" description="Disordered" evidence="13">
    <location>
        <begin position="375"/>
        <end position="401"/>
    </location>
</feature>
<accession>A0AAV5RC99</accession>
<dbReference type="Pfam" id="PF00027">
    <property type="entry name" value="cNMP_binding"/>
    <property type="match status" value="2"/>
</dbReference>
<keyword evidence="9 11" id="KW-0443">Lipid metabolism</keyword>
<evidence type="ECO:0000256" key="1">
    <source>
        <dbReference type="ARBA" id="ARBA00004370"/>
    </source>
</evidence>
<comment type="catalytic activity">
    <reaction evidence="12">
        <text>a 1-acyl-sn-glycero-3-phosphocholine + H2O = sn-glycerol 3-phosphocholine + a fatty acid + H(+)</text>
        <dbReference type="Rhea" id="RHEA:15177"/>
        <dbReference type="ChEBI" id="CHEBI:15377"/>
        <dbReference type="ChEBI" id="CHEBI:15378"/>
        <dbReference type="ChEBI" id="CHEBI:16870"/>
        <dbReference type="ChEBI" id="CHEBI:28868"/>
        <dbReference type="ChEBI" id="CHEBI:58168"/>
        <dbReference type="EC" id="3.1.1.5"/>
    </reaction>
</comment>
<dbReference type="InterPro" id="IPR000595">
    <property type="entry name" value="cNMP-bd_dom"/>
</dbReference>
<dbReference type="PROSITE" id="PS50042">
    <property type="entry name" value="CNMP_BINDING_3"/>
    <property type="match status" value="2"/>
</dbReference>
<gene>
    <name evidence="16" type="ORF">DASB73_001520</name>
</gene>
<comment type="subcellular location">
    <subcellularLocation>
        <location evidence="12">Endoplasmic reticulum membrane</location>
    </subcellularLocation>
    <subcellularLocation>
        <location evidence="1">Membrane</location>
    </subcellularLocation>
</comment>
<name>A0AAV5RC99_STABA</name>
<evidence type="ECO:0000256" key="12">
    <source>
        <dbReference type="RuleBase" id="RU362043"/>
    </source>
</evidence>
<dbReference type="Pfam" id="PF01734">
    <property type="entry name" value="Patatin"/>
    <property type="match status" value="1"/>
</dbReference>
<evidence type="ECO:0000256" key="4">
    <source>
        <dbReference type="ARBA" id="ARBA00018317"/>
    </source>
</evidence>
<dbReference type="SMART" id="SM00100">
    <property type="entry name" value="cNMP"/>
    <property type="match status" value="2"/>
</dbReference>
<feature type="domain" description="PNPLA" evidence="15">
    <location>
        <begin position="1059"/>
        <end position="1223"/>
    </location>
</feature>
<dbReference type="GO" id="GO:0016042">
    <property type="term" value="P:lipid catabolic process"/>
    <property type="evidence" value="ECO:0007669"/>
    <property type="project" value="UniProtKB-UniRule"/>
</dbReference>
<evidence type="ECO:0000256" key="9">
    <source>
        <dbReference type="ARBA" id="ARBA00023098"/>
    </source>
</evidence>
<dbReference type="Gene3D" id="2.60.120.10">
    <property type="entry name" value="Jelly Rolls"/>
    <property type="match status" value="3"/>
</dbReference>
<comment type="function">
    <text evidence="12">Intracellular phospholipase B that catalyzes the double deacylation of phosphatidylcholine (PC) to glycerophosphocholine (GroPCho). Plays an important role in membrane lipid homeostasis.</text>
</comment>
<feature type="domain" description="Cyclic nucleotide-binding" evidence="14">
    <location>
        <begin position="598"/>
        <end position="679"/>
    </location>
</feature>
<dbReference type="PANTHER" id="PTHR14226">
    <property type="entry name" value="NEUROPATHY TARGET ESTERASE/SWISS CHEESE D.MELANOGASTER"/>
    <property type="match status" value="1"/>
</dbReference>
<evidence type="ECO:0000259" key="15">
    <source>
        <dbReference type="PROSITE" id="PS51635"/>
    </source>
</evidence>
<evidence type="ECO:0000256" key="2">
    <source>
        <dbReference type="ARBA" id="ARBA00006636"/>
    </source>
</evidence>
<dbReference type="EC" id="3.1.1.5" evidence="3 12"/>
<keyword evidence="7 11" id="KW-0442">Lipid degradation</keyword>
<dbReference type="Proteomes" id="UP001362899">
    <property type="component" value="Unassembled WGS sequence"/>
</dbReference>
<dbReference type="SUPFAM" id="SSF52151">
    <property type="entry name" value="FabD/lysophospholipase-like"/>
    <property type="match status" value="1"/>
</dbReference>
<dbReference type="InterPro" id="IPR016035">
    <property type="entry name" value="Acyl_Trfase/lysoPLipase"/>
</dbReference>
<dbReference type="EMBL" id="BTGC01000001">
    <property type="protein sequence ID" value="GMM49194.1"/>
    <property type="molecule type" value="Genomic_DNA"/>
</dbReference>
<feature type="active site" description="Proton acceptor" evidence="11">
    <location>
        <position position="1210"/>
    </location>
</feature>
<keyword evidence="5 12" id="KW-0812">Transmembrane</keyword>
<dbReference type="InterPro" id="IPR002641">
    <property type="entry name" value="PNPLA_dom"/>
</dbReference>
<dbReference type="InterPro" id="IPR001423">
    <property type="entry name" value="LysoPLipase_patatin_CS"/>
</dbReference>
<feature type="transmembrane region" description="Helical" evidence="12">
    <location>
        <begin position="20"/>
        <end position="39"/>
    </location>
</feature>
<feature type="short sequence motif" description="DGA/G" evidence="11">
    <location>
        <begin position="1210"/>
        <end position="1212"/>
    </location>
</feature>
<feature type="compositionally biased region" description="Polar residues" evidence="13">
    <location>
        <begin position="392"/>
        <end position="401"/>
    </location>
</feature>